<reference evidence="1" key="1">
    <citation type="submission" date="2018-05" db="EMBL/GenBank/DDBJ databases">
        <authorList>
            <person name="Lanie J.A."/>
            <person name="Ng W.-L."/>
            <person name="Kazmierczak K.M."/>
            <person name="Andrzejewski T.M."/>
            <person name="Davidsen T.M."/>
            <person name="Wayne K.J."/>
            <person name="Tettelin H."/>
            <person name="Glass J.I."/>
            <person name="Rusch D."/>
            <person name="Podicherti R."/>
            <person name="Tsui H.-C.T."/>
            <person name="Winkler M.E."/>
        </authorList>
    </citation>
    <scope>NUCLEOTIDE SEQUENCE</scope>
</reference>
<gene>
    <name evidence="1" type="ORF">METZ01_LOCUS108270</name>
</gene>
<organism evidence="1">
    <name type="scientific">marine metagenome</name>
    <dbReference type="NCBI Taxonomy" id="408172"/>
    <lineage>
        <taxon>unclassified sequences</taxon>
        <taxon>metagenomes</taxon>
        <taxon>ecological metagenomes</taxon>
    </lineage>
</organism>
<evidence type="ECO:0000313" key="1">
    <source>
        <dbReference type="EMBL" id="SVA55416.1"/>
    </source>
</evidence>
<proteinExistence type="predicted"/>
<accession>A0A381WSD9</accession>
<dbReference type="AlphaFoldDB" id="A0A381WSD9"/>
<protein>
    <submittedName>
        <fullName evidence="1">Uncharacterized protein</fullName>
    </submittedName>
</protein>
<dbReference type="EMBL" id="UINC01012730">
    <property type="protein sequence ID" value="SVA55416.1"/>
    <property type="molecule type" value="Genomic_DNA"/>
</dbReference>
<sequence>MDIYSHVLPDMQEKTALAIDAALAPISEASEL</sequence>
<name>A0A381WSD9_9ZZZZ</name>
<feature type="non-terminal residue" evidence="1">
    <location>
        <position position="32"/>
    </location>
</feature>